<comment type="caution">
    <text evidence="6">The sequence shown here is derived from an EMBL/GenBank/DDBJ whole genome shotgun (WGS) entry which is preliminary data.</text>
</comment>
<dbReference type="PANTHER" id="PTHR22916:SF51">
    <property type="entry name" value="GLYCOSYLTRANSFERASE EPSH-RELATED"/>
    <property type="match status" value="1"/>
</dbReference>
<reference evidence="6 7" key="2">
    <citation type="submission" date="2016-08" db="EMBL/GenBank/DDBJ databases">
        <title>Pervasive Adenine N6-methylation of Active Genes in Fungi.</title>
        <authorList>
            <consortium name="DOE Joint Genome Institute"/>
            <person name="Mondo S.J."/>
            <person name="Dannebaum R.O."/>
            <person name="Kuo R.C."/>
            <person name="Labutti K."/>
            <person name="Haridas S."/>
            <person name="Kuo A."/>
            <person name="Salamov A."/>
            <person name="Ahrendt S.R."/>
            <person name="Lipzen A."/>
            <person name="Sullivan W."/>
            <person name="Andreopoulos W.B."/>
            <person name="Clum A."/>
            <person name="Lindquist E."/>
            <person name="Daum C."/>
            <person name="Ramamoorthy G.K."/>
            <person name="Gryganskyi A."/>
            <person name="Culley D."/>
            <person name="Magnuson J.K."/>
            <person name="James T.Y."/>
            <person name="O'Malley M.A."/>
            <person name="Stajich J.E."/>
            <person name="Spatafora J.W."/>
            <person name="Visel A."/>
            <person name="Grigoriev I.V."/>
        </authorList>
    </citation>
    <scope>NUCLEOTIDE SEQUENCE [LARGE SCALE GENOMIC DNA]</scope>
    <source>
        <strain evidence="6 7">S4</strain>
    </source>
</reference>
<evidence type="ECO:0000256" key="2">
    <source>
        <dbReference type="ARBA" id="ARBA00022679"/>
    </source>
</evidence>
<gene>
    <name evidence="6" type="ORF">BCR32DRAFT_268639</name>
</gene>
<name>A0A1Y1X4Z7_9FUNG</name>
<dbReference type="Gene3D" id="3.90.550.10">
    <property type="entry name" value="Spore Coat Polysaccharide Biosynthesis Protein SpsA, Chain A"/>
    <property type="match status" value="1"/>
</dbReference>
<evidence type="ECO:0000313" key="6">
    <source>
        <dbReference type="EMBL" id="ORX80879.1"/>
    </source>
</evidence>
<dbReference type="InterPro" id="IPR029044">
    <property type="entry name" value="Nucleotide-diphossugar_trans"/>
</dbReference>
<sequence length="251" mass="29044">MRIIKELLNFLILFISINLFQFVNAEIEIEKETLVKVSIIIPSYNSADYLDRCIEHALNQTLSEIEVIVINDNSTDDTEKVIEKYNNDERFRSISLYPNKGPSVGRNLGIEMAVGEFIGFIDSDDYVDYEFYENLYKLSKDKDIVIGVFVNSTNDTDKYTKHSKFVMYGCVGDSIWRKRFLDKHQIRFIPNVNKGEDIRFRKKAYNSKARIAYGEDNGYKSVNSTKLNNDMKDKLLNNSNDNNDEFGNSAV</sequence>
<dbReference type="PANTHER" id="PTHR22916">
    <property type="entry name" value="GLYCOSYLTRANSFERASE"/>
    <property type="match status" value="1"/>
</dbReference>
<dbReference type="EMBL" id="MCFG01000133">
    <property type="protein sequence ID" value="ORX80879.1"/>
    <property type="molecule type" value="Genomic_DNA"/>
</dbReference>
<dbReference type="STRING" id="1754192.A0A1Y1X4Z7"/>
<evidence type="ECO:0000259" key="5">
    <source>
        <dbReference type="Pfam" id="PF00535"/>
    </source>
</evidence>
<evidence type="ECO:0000256" key="1">
    <source>
        <dbReference type="ARBA" id="ARBA00022676"/>
    </source>
</evidence>
<feature type="domain" description="Glycosyltransferase 2-like" evidence="5">
    <location>
        <begin position="38"/>
        <end position="180"/>
    </location>
</feature>
<dbReference type="CDD" id="cd00761">
    <property type="entry name" value="Glyco_tranf_GTA_type"/>
    <property type="match status" value="1"/>
</dbReference>
<evidence type="ECO:0000313" key="7">
    <source>
        <dbReference type="Proteomes" id="UP000193944"/>
    </source>
</evidence>
<dbReference type="Pfam" id="PF00535">
    <property type="entry name" value="Glycos_transf_2"/>
    <property type="match status" value="1"/>
</dbReference>
<feature type="signal peptide" evidence="4">
    <location>
        <begin position="1"/>
        <end position="25"/>
    </location>
</feature>
<keyword evidence="7" id="KW-1185">Reference proteome</keyword>
<keyword evidence="4" id="KW-0732">Signal</keyword>
<evidence type="ECO:0000256" key="4">
    <source>
        <dbReference type="SAM" id="SignalP"/>
    </source>
</evidence>
<dbReference type="AlphaFoldDB" id="A0A1Y1X4Z7"/>
<feature type="region of interest" description="Disordered" evidence="3">
    <location>
        <begin position="230"/>
        <end position="251"/>
    </location>
</feature>
<dbReference type="OrthoDB" id="3784at2759"/>
<feature type="chain" id="PRO_5012305083" evidence="4">
    <location>
        <begin position="26"/>
        <end position="251"/>
    </location>
</feature>
<evidence type="ECO:0000256" key="3">
    <source>
        <dbReference type="SAM" id="MobiDB-lite"/>
    </source>
</evidence>
<organism evidence="6 7">
    <name type="scientific">Anaeromyces robustus</name>
    <dbReference type="NCBI Taxonomy" id="1754192"/>
    <lineage>
        <taxon>Eukaryota</taxon>
        <taxon>Fungi</taxon>
        <taxon>Fungi incertae sedis</taxon>
        <taxon>Chytridiomycota</taxon>
        <taxon>Chytridiomycota incertae sedis</taxon>
        <taxon>Neocallimastigomycetes</taxon>
        <taxon>Neocallimastigales</taxon>
        <taxon>Neocallimastigaceae</taxon>
        <taxon>Anaeromyces</taxon>
    </lineage>
</organism>
<dbReference type="SUPFAM" id="SSF53448">
    <property type="entry name" value="Nucleotide-diphospho-sugar transferases"/>
    <property type="match status" value="1"/>
</dbReference>
<keyword evidence="2 6" id="KW-0808">Transferase</keyword>
<dbReference type="Proteomes" id="UP000193944">
    <property type="component" value="Unassembled WGS sequence"/>
</dbReference>
<proteinExistence type="predicted"/>
<reference evidence="6 7" key="1">
    <citation type="submission" date="2016-08" db="EMBL/GenBank/DDBJ databases">
        <title>A Parts List for Fungal Cellulosomes Revealed by Comparative Genomics.</title>
        <authorList>
            <consortium name="DOE Joint Genome Institute"/>
            <person name="Haitjema C.H."/>
            <person name="Gilmore S.P."/>
            <person name="Henske J.K."/>
            <person name="Solomon K.V."/>
            <person name="De Groot R."/>
            <person name="Kuo A."/>
            <person name="Mondo S.J."/>
            <person name="Salamov A.A."/>
            <person name="Labutti K."/>
            <person name="Zhao Z."/>
            <person name="Chiniquy J."/>
            <person name="Barry K."/>
            <person name="Brewer H.M."/>
            <person name="Purvine S.O."/>
            <person name="Wright A.T."/>
            <person name="Boxma B."/>
            <person name="Van Alen T."/>
            <person name="Hackstein J.H."/>
            <person name="Baker S.E."/>
            <person name="Grigoriev I.V."/>
            <person name="O'Malley M.A."/>
        </authorList>
    </citation>
    <scope>NUCLEOTIDE SEQUENCE [LARGE SCALE GENOMIC DNA]</scope>
    <source>
        <strain evidence="6 7">S4</strain>
    </source>
</reference>
<keyword evidence="1" id="KW-0328">Glycosyltransferase</keyword>
<accession>A0A1Y1X4Z7</accession>
<dbReference type="GO" id="GO:0016757">
    <property type="term" value="F:glycosyltransferase activity"/>
    <property type="evidence" value="ECO:0007669"/>
    <property type="project" value="UniProtKB-KW"/>
</dbReference>
<dbReference type="InterPro" id="IPR001173">
    <property type="entry name" value="Glyco_trans_2-like"/>
</dbReference>
<protein>
    <submittedName>
        <fullName evidence="6">Nucleotide-diphospho-sugar transferase</fullName>
    </submittedName>
</protein>